<reference evidence="1" key="1">
    <citation type="submission" date="2022-07" db="EMBL/GenBank/DDBJ databases">
        <title>Genome sequencing of Photobacterium atrarenae GJH2-4.</title>
        <authorList>
            <person name="Park S.-J."/>
        </authorList>
    </citation>
    <scope>NUCLEOTIDE SEQUENCE</scope>
    <source>
        <strain evidence="1">GJH2-4</strain>
    </source>
</reference>
<accession>A0ABY5GB84</accession>
<dbReference type="EMBL" id="CP101508">
    <property type="protein sequence ID" value="UTV26416.1"/>
    <property type="molecule type" value="Genomic_DNA"/>
</dbReference>
<protein>
    <submittedName>
        <fullName evidence="1">Uncharacterized protein</fullName>
    </submittedName>
</protein>
<organism evidence="1 2">
    <name type="scientific">Photobacterium atrarenae</name>
    <dbReference type="NCBI Taxonomy" id="865757"/>
    <lineage>
        <taxon>Bacteria</taxon>
        <taxon>Pseudomonadati</taxon>
        <taxon>Pseudomonadota</taxon>
        <taxon>Gammaproteobacteria</taxon>
        <taxon>Vibrionales</taxon>
        <taxon>Vibrionaceae</taxon>
        <taxon>Photobacterium</taxon>
    </lineage>
</organism>
<proteinExistence type="predicted"/>
<sequence length="117" mass="13432">MSLEQWEINAGLTPEVKKDVFEKVKAIFAEVLGHTASYFDINCEMADLGLDDGVFNLSVEIRNKPEYLEPNNIFFDVQWSEAEGSKLMLGEDGDIEWELTPENLWSLMYCQAYCKPE</sequence>
<gene>
    <name evidence="1" type="ORF">NNL38_08475</name>
</gene>
<dbReference type="RefSeq" id="WP_255387628.1">
    <property type="nucleotide sequence ID" value="NZ_CP101508.1"/>
</dbReference>
<evidence type="ECO:0000313" key="1">
    <source>
        <dbReference type="EMBL" id="UTV26416.1"/>
    </source>
</evidence>
<dbReference type="Proteomes" id="UP001057998">
    <property type="component" value="Chromosome 1"/>
</dbReference>
<name>A0ABY5GB84_9GAMM</name>
<evidence type="ECO:0000313" key="2">
    <source>
        <dbReference type="Proteomes" id="UP001057998"/>
    </source>
</evidence>
<keyword evidence="2" id="KW-1185">Reference proteome</keyword>